<dbReference type="EMBL" id="LGYO01000028">
    <property type="protein sequence ID" value="KNZ41487.1"/>
    <property type="molecule type" value="Genomic_DNA"/>
</dbReference>
<accession>A0A0L6TZI5</accession>
<keyword evidence="3" id="KW-1185">Reference proteome</keyword>
<reference evidence="3" key="1">
    <citation type="submission" date="2015-07" db="EMBL/GenBank/DDBJ databases">
        <title>Draft genome sequence of Acetobacterium bakii DSM 8293, a potential psychrophilic chemical producer through syngas fermentation.</title>
        <authorList>
            <person name="Song Y."/>
            <person name="Hwang S."/>
            <person name="Cho B.-K."/>
        </authorList>
    </citation>
    <scope>NUCLEOTIDE SEQUENCE [LARGE SCALE GENOMIC DNA]</scope>
    <source>
        <strain evidence="3">DSM 8239</strain>
    </source>
</reference>
<dbReference type="InterPro" id="IPR000257">
    <property type="entry name" value="Uroporphyrinogen_deCOase"/>
</dbReference>
<dbReference type="RefSeq" id="WP_050740592.1">
    <property type="nucleotide sequence ID" value="NZ_LGYO01000028.1"/>
</dbReference>
<comment type="caution">
    <text evidence="2">The sequence shown here is derived from an EMBL/GenBank/DDBJ whole genome shotgun (WGS) entry which is preliminary data.</text>
</comment>
<organism evidence="2 3">
    <name type="scientific">Acetobacterium bakii</name>
    <dbReference type="NCBI Taxonomy" id="52689"/>
    <lineage>
        <taxon>Bacteria</taxon>
        <taxon>Bacillati</taxon>
        <taxon>Bacillota</taxon>
        <taxon>Clostridia</taxon>
        <taxon>Eubacteriales</taxon>
        <taxon>Eubacteriaceae</taxon>
        <taxon>Acetobacterium</taxon>
    </lineage>
</organism>
<dbReference type="InterPro" id="IPR038071">
    <property type="entry name" value="UROD/MetE-like_sf"/>
</dbReference>
<feature type="domain" description="Uroporphyrinogen decarboxylase (URO-D)" evidence="1">
    <location>
        <begin position="181"/>
        <end position="360"/>
    </location>
</feature>
<dbReference type="Gene3D" id="3.20.20.210">
    <property type="match status" value="1"/>
</dbReference>
<proteinExistence type="predicted"/>
<dbReference type="SUPFAM" id="SSF51726">
    <property type="entry name" value="UROD/MetE-like"/>
    <property type="match status" value="1"/>
</dbReference>
<dbReference type="AlphaFoldDB" id="A0A0L6TZI5"/>
<dbReference type="STRING" id="52689.AKG39_11720"/>
<name>A0A0L6TZI5_9FIRM</name>
<dbReference type="Pfam" id="PF01208">
    <property type="entry name" value="URO-D"/>
    <property type="match status" value="1"/>
</dbReference>
<evidence type="ECO:0000313" key="2">
    <source>
        <dbReference type="EMBL" id="KNZ41487.1"/>
    </source>
</evidence>
<evidence type="ECO:0000313" key="3">
    <source>
        <dbReference type="Proteomes" id="UP000036873"/>
    </source>
</evidence>
<dbReference type="OrthoDB" id="9813603at2"/>
<dbReference type="GO" id="GO:0006779">
    <property type="term" value="P:porphyrin-containing compound biosynthetic process"/>
    <property type="evidence" value="ECO:0007669"/>
    <property type="project" value="InterPro"/>
</dbReference>
<protein>
    <recommendedName>
        <fullName evidence="1">Uroporphyrinogen decarboxylase (URO-D) domain-containing protein</fullName>
    </recommendedName>
</protein>
<dbReference type="Proteomes" id="UP000036873">
    <property type="component" value="Unassembled WGS sequence"/>
</dbReference>
<gene>
    <name evidence="2" type="ORF">AKG39_11720</name>
</gene>
<evidence type="ECO:0000259" key="1">
    <source>
        <dbReference type="Pfam" id="PF01208"/>
    </source>
</evidence>
<dbReference type="GO" id="GO:0004853">
    <property type="term" value="F:uroporphyrinogen decarboxylase activity"/>
    <property type="evidence" value="ECO:0007669"/>
    <property type="project" value="InterPro"/>
</dbReference>
<sequence length="389" mass="44416">MSDKSQIYQHRLERLTNAVELKHGDRVPIHSLIDNWALFNYPTTLKDARTNLDLEYAAYSKATTEAYFDTISFPGITMPLNFMNSLGGGIYSDEMETIQIETGLSEIMLPEEYPKLIANPRSFFVNEILPRKHKIFQSGTMEEKYQKLAHSLSFLFKYFHDRGVLVDRFKTEQGLPVIEAIAPFAAGDLLLDSLRDFSGSINDIKRKPKEFAEACMAITEQFTIPTTFAALVQPTNDKYLHMFLHLPPFIRAKDFEKVYWPSFKKYIETFAQKGYKFAILFEKNWSHLYDYLQELPAGCILGFFEEDDLKVVKAKLSKNMCIAGGISTNDLTYKSPQECIDVAKKIIDEVAPGGGFVFSTDKVLLGKNDANKECLIAVNEFVHEYGVYK</sequence>
<dbReference type="PATRIC" id="fig|52689.4.peg.1583"/>